<accession>A0A975XW39</accession>
<protein>
    <submittedName>
        <fullName evidence="4">Prepilin-type N-terminal cleavage/methylation domain-containing protein</fullName>
    </submittedName>
</protein>
<gene>
    <name evidence="4" type="ORF">Azoinq_02980</name>
</gene>
<dbReference type="Pfam" id="PF16732">
    <property type="entry name" value="ComP_DUS"/>
    <property type="match status" value="1"/>
</dbReference>
<evidence type="ECO:0000256" key="2">
    <source>
        <dbReference type="ARBA" id="ARBA00022481"/>
    </source>
</evidence>
<dbReference type="Proteomes" id="UP000683428">
    <property type="component" value="Chromosome"/>
</dbReference>
<dbReference type="PROSITE" id="PS00409">
    <property type="entry name" value="PROKAR_NTER_METHYL"/>
    <property type="match status" value="1"/>
</dbReference>
<keyword evidence="3" id="KW-0812">Transmembrane</keyword>
<evidence type="ECO:0000256" key="1">
    <source>
        <dbReference type="ARBA" id="ARBA00005233"/>
    </source>
</evidence>
<evidence type="ECO:0000313" key="4">
    <source>
        <dbReference type="EMBL" id="QWT50445.1"/>
    </source>
</evidence>
<evidence type="ECO:0000313" key="5">
    <source>
        <dbReference type="Proteomes" id="UP000683428"/>
    </source>
</evidence>
<proteinExistence type="inferred from homology"/>
<dbReference type="InterPro" id="IPR012902">
    <property type="entry name" value="N_methyl_site"/>
</dbReference>
<feature type="transmembrane region" description="Helical" evidence="3">
    <location>
        <begin position="6"/>
        <end position="27"/>
    </location>
</feature>
<keyword evidence="5" id="KW-1185">Reference proteome</keyword>
<dbReference type="InterPro" id="IPR031982">
    <property type="entry name" value="PilE-like"/>
</dbReference>
<evidence type="ECO:0000256" key="3">
    <source>
        <dbReference type="SAM" id="Phobius"/>
    </source>
</evidence>
<dbReference type="NCBIfam" id="TIGR02532">
    <property type="entry name" value="IV_pilin_GFxxxE"/>
    <property type="match status" value="1"/>
</dbReference>
<sequence length="139" mass="14668">MAGFTLIELMVVVTIVAILSSIAIPAYQDYIRRGQISEAFTELATLKTNMEQYYQDNHSYANGGACGVAMPSSTTGAVKYFAYACAPTAAGGYLITATGNAGSATGNVYTIDDSDTKQTTSFKGNTVAKSCWLIKGDEC</sequence>
<dbReference type="AlphaFoldDB" id="A0A975XW39"/>
<reference evidence="4" key="1">
    <citation type="submission" date="2020-11" db="EMBL/GenBank/DDBJ databases">
        <title>Azospira inquinata sp. nov.</title>
        <authorList>
            <person name="Moe W.M."/>
            <person name="Mikes M.C."/>
        </authorList>
    </citation>
    <scope>NUCLEOTIDE SEQUENCE</scope>
    <source>
        <strain evidence="4">Azo-3</strain>
    </source>
</reference>
<keyword evidence="2" id="KW-0488">Methylation</keyword>
<keyword evidence="3" id="KW-1133">Transmembrane helix</keyword>
<dbReference type="KEGG" id="aiq:Azoinq_02980"/>
<keyword evidence="3" id="KW-0472">Membrane</keyword>
<dbReference type="Pfam" id="PF07963">
    <property type="entry name" value="N_methyl"/>
    <property type="match status" value="1"/>
</dbReference>
<dbReference type="PANTHER" id="PTHR30093:SF34">
    <property type="entry name" value="PREPILIN PEPTIDASE-DEPENDENT PROTEIN D"/>
    <property type="match status" value="1"/>
</dbReference>
<dbReference type="PANTHER" id="PTHR30093">
    <property type="entry name" value="GENERAL SECRETION PATHWAY PROTEIN G"/>
    <property type="match status" value="1"/>
</dbReference>
<comment type="similarity">
    <text evidence="1">Belongs to the N-Me-Phe pilin family.</text>
</comment>
<dbReference type="EMBL" id="CP064782">
    <property type="protein sequence ID" value="QWT50445.1"/>
    <property type="molecule type" value="Genomic_DNA"/>
</dbReference>
<organism evidence="4 5">
    <name type="scientific">Azospira inquinata</name>
    <dbReference type="NCBI Taxonomy" id="2785627"/>
    <lineage>
        <taxon>Bacteria</taxon>
        <taxon>Pseudomonadati</taxon>
        <taxon>Pseudomonadota</taxon>
        <taxon>Betaproteobacteria</taxon>
        <taxon>Rhodocyclales</taxon>
        <taxon>Rhodocyclaceae</taxon>
        <taxon>Azospira</taxon>
    </lineage>
</organism>
<dbReference type="GO" id="GO:0043683">
    <property type="term" value="P:type IV pilus assembly"/>
    <property type="evidence" value="ECO:0007669"/>
    <property type="project" value="InterPro"/>
</dbReference>
<name>A0A975XW39_9RHOO</name>